<evidence type="ECO:0000313" key="2">
    <source>
        <dbReference type="Proteomes" id="UP001374599"/>
    </source>
</evidence>
<evidence type="ECO:0000313" key="1">
    <source>
        <dbReference type="EMBL" id="GMQ63942.1"/>
    </source>
</evidence>
<proteinExistence type="predicted"/>
<accession>A0ACB5ULU1</accession>
<dbReference type="EMBL" id="BTPU01000056">
    <property type="protein sequence ID" value="GMQ63942.1"/>
    <property type="molecule type" value="Genomic_DNA"/>
</dbReference>
<keyword evidence="2" id="KW-1185">Reference proteome</keyword>
<name>A0ACB5ULU1_9FIRM</name>
<sequence>MNENSKIIEQFNKGARNFDDWSVTQDEKSIKALADFCELSKSDIVLDIACGTGAFSLLAARYADNVKGIDISSGMVNIAKENAKKRELDNVHFYCQNVEDIDVDNQLFSLVISRSAFHHMKRYKNVFSQMVSCCKPDGRICIQDIISYDNKKLDDYFEEMEQLIDKSHYRTYTKREFFNLYKENNIKVLGLFESESNMDFYDYVEHTIQNDISRKNIDKLLMKGLADEEIASCLMEKDGHILWKRKVCTIIGSK</sequence>
<protein>
    <submittedName>
        <fullName evidence="1">Uncharacterized protein</fullName>
    </submittedName>
</protein>
<gene>
    <name evidence="1" type="ORF">AN2V17_31780</name>
</gene>
<reference evidence="1" key="1">
    <citation type="submission" date="2023-09" db="EMBL/GenBank/DDBJ databases">
        <title>Vallitalea sediminicola and Vallitalea maricola sp. nov., anaerobic bacteria isolated from marine sediment.</title>
        <authorList>
            <person name="Hirano S."/>
            <person name="Maeda A."/>
            <person name="Terahara T."/>
            <person name="Mori K."/>
            <person name="Hamada M."/>
            <person name="Matsumoto R."/>
            <person name="Kobayashi T."/>
        </authorList>
    </citation>
    <scope>NUCLEOTIDE SEQUENCE</scope>
    <source>
        <strain evidence="1">AN17-2</strain>
    </source>
</reference>
<organism evidence="1 2">
    <name type="scientific">Vallitalea maricola</name>
    <dbReference type="NCBI Taxonomy" id="3074433"/>
    <lineage>
        <taxon>Bacteria</taxon>
        <taxon>Bacillati</taxon>
        <taxon>Bacillota</taxon>
        <taxon>Clostridia</taxon>
        <taxon>Lachnospirales</taxon>
        <taxon>Vallitaleaceae</taxon>
        <taxon>Vallitalea</taxon>
    </lineage>
</organism>
<dbReference type="Proteomes" id="UP001374599">
    <property type="component" value="Unassembled WGS sequence"/>
</dbReference>
<comment type="caution">
    <text evidence="1">The sequence shown here is derived from an EMBL/GenBank/DDBJ whole genome shotgun (WGS) entry which is preliminary data.</text>
</comment>